<dbReference type="EMBL" id="JACJLL010000118">
    <property type="protein sequence ID" value="MBM6820479.1"/>
    <property type="molecule type" value="Genomic_DNA"/>
</dbReference>
<evidence type="ECO:0000313" key="2">
    <source>
        <dbReference type="Proteomes" id="UP000767334"/>
    </source>
</evidence>
<sequence>MNKFENKLTEEDIFVESQSSNTSIVNVEDIVKSHNKSNFDDIKENIAIE</sequence>
<accession>A0ABS2FJV7</accession>
<gene>
    <name evidence="1" type="ORF">H6A19_14245</name>
</gene>
<reference evidence="1 2" key="1">
    <citation type="journal article" date="2021" name="Sci. Rep.">
        <title>The distribution of antibiotic resistance genes in chicken gut microbiota commensals.</title>
        <authorList>
            <person name="Juricova H."/>
            <person name="Matiasovicova J."/>
            <person name="Kubasova T."/>
            <person name="Cejkova D."/>
            <person name="Rychlik I."/>
        </authorList>
    </citation>
    <scope>NUCLEOTIDE SEQUENCE [LARGE SCALE GENOMIC DNA]</scope>
    <source>
        <strain evidence="1 2">An435</strain>
    </source>
</reference>
<comment type="caution">
    <text evidence="1">The sequence shown here is derived from an EMBL/GenBank/DDBJ whole genome shotgun (WGS) entry which is preliminary data.</text>
</comment>
<feature type="non-terminal residue" evidence="1">
    <location>
        <position position="49"/>
    </location>
</feature>
<name>A0ABS2FJV7_9CLOT</name>
<proteinExistence type="predicted"/>
<keyword evidence="2" id="KW-1185">Reference proteome</keyword>
<evidence type="ECO:0000313" key="1">
    <source>
        <dbReference type="EMBL" id="MBM6820479.1"/>
    </source>
</evidence>
<protein>
    <submittedName>
        <fullName evidence="1">Uncharacterized protein</fullName>
    </submittedName>
</protein>
<organism evidence="1 2">
    <name type="scientific">Clostridium saudiense</name>
    <dbReference type="NCBI Taxonomy" id="1414720"/>
    <lineage>
        <taxon>Bacteria</taxon>
        <taxon>Bacillati</taxon>
        <taxon>Bacillota</taxon>
        <taxon>Clostridia</taxon>
        <taxon>Eubacteriales</taxon>
        <taxon>Clostridiaceae</taxon>
        <taxon>Clostridium</taxon>
    </lineage>
</organism>
<dbReference type="Proteomes" id="UP000767334">
    <property type="component" value="Unassembled WGS sequence"/>
</dbReference>